<dbReference type="EMBL" id="GL883091">
    <property type="protein sequence ID" value="EGG12050.1"/>
    <property type="molecule type" value="Genomic_DNA"/>
</dbReference>
<evidence type="ECO:0000313" key="4">
    <source>
        <dbReference type="Proteomes" id="UP000001072"/>
    </source>
</evidence>
<dbReference type="AlphaFoldDB" id="F4R5H8"/>
<evidence type="ECO:0000256" key="2">
    <source>
        <dbReference type="SAM" id="SignalP"/>
    </source>
</evidence>
<gene>
    <name evidence="3" type="ORF">MELLADRAFT_101957</name>
</gene>
<feature type="compositionally biased region" description="Basic and acidic residues" evidence="1">
    <location>
        <begin position="206"/>
        <end position="215"/>
    </location>
</feature>
<keyword evidence="2" id="KW-0732">Signal</keyword>
<dbReference type="VEuPathDB" id="FungiDB:MELLADRAFT_101957"/>
<reference evidence="4" key="1">
    <citation type="journal article" date="2011" name="Proc. Natl. Acad. Sci. U.S.A.">
        <title>Obligate biotrophy features unraveled by the genomic analysis of rust fungi.</title>
        <authorList>
            <person name="Duplessis S."/>
            <person name="Cuomo C.A."/>
            <person name="Lin Y.-C."/>
            <person name="Aerts A."/>
            <person name="Tisserant E."/>
            <person name="Veneault-Fourrey C."/>
            <person name="Joly D.L."/>
            <person name="Hacquard S."/>
            <person name="Amselem J."/>
            <person name="Cantarel B.L."/>
            <person name="Chiu R."/>
            <person name="Coutinho P.M."/>
            <person name="Feau N."/>
            <person name="Field M."/>
            <person name="Frey P."/>
            <person name="Gelhaye E."/>
            <person name="Goldberg J."/>
            <person name="Grabherr M.G."/>
            <person name="Kodira C.D."/>
            <person name="Kohler A."/>
            <person name="Kuees U."/>
            <person name="Lindquist E.A."/>
            <person name="Lucas S.M."/>
            <person name="Mago R."/>
            <person name="Mauceli E."/>
            <person name="Morin E."/>
            <person name="Murat C."/>
            <person name="Pangilinan J.L."/>
            <person name="Park R."/>
            <person name="Pearson M."/>
            <person name="Quesneville H."/>
            <person name="Rouhier N."/>
            <person name="Sakthikumar S."/>
            <person name="Salamov A.A."/>
            <person name="Schmutz J."/>
            <person name="Selles B."/>
            <person name="Shapiro H."/>
            <person name="Tanguay P."/>
            <person name="Tuskan G.A."/>
            <person name="Henrissat B."/>
            <person name="Van de Peer Y."/>
            <person name="Rouze P."/>
            <person name="Ellis J.G."/>
            <person name="Dodds P.N."/>
            <person name="Schein J.E."/>
            <person name="Zhong S."/>
            <person name="Hamelin R.C."/>
            <person name="Grigoriev I.V."/>
            <person name="Szabo L.J."/>
            <person name="Martin F."/>
        </authorList>
    </citation>
    <scope>NUCLEOTIDE SEQUENCE [LARGE SCALE GENOMIC DNA]</scope>
    <source>
        <strain evidence="4">98AG31 / pathotype 3-4-7</strain>
    </source>
</reference>
<dbReference type="RefSeq" id="XP_007404425.1">
    <property type="nucleotide sequence ID" value="XM_007404363.1"/>
</dbReference>
<dbReference type="KEGG" id="mlr:MELLADRAFT_101957"/>
<dbReference type="Proteomes" id="UP000001072">
    <property type="component" value="Unassembled WGS sequence"/>
</dbReference>
<feature type="chain" id="PRO_5003317293" evidence="2">
    <location>
        <begin position="20"/>
        <end position="215"/>
    </location>
</feature>
<proteinExistence type="predicted"/>
<dbReference type="GeneID" id="18921530"/>
<feature type="signal peptide" evidence="2">
    <location>
        <begin position="1"/>
        <end position="19"/>
    </location>
</feature>
<keyword evidence="4" id="KW-1185">Reference proteome</keyword>
<dbReference type="HOGENOM" id="CLU_1283490_0_0_1"/>
<dbReference type="OrthoDB" id="10390723at2759"/>
<accession>F4R5H8</accession>
<feature type="compositionally biased region" description="Acidic residues" evidence="1">
    <location>
        <begin position="186"/>
        <end position="195"/>
    </location>
</feature>
<organism evidence="4">
    <name type="scientific">Melampsora larici-populina (strain 98AG31 / pathotype 3-4-7)</name>
    <name type="common">Poplar leaf rust fungus</name>
    <dbReference type="NCBI Taxonomy" id="747676"/>
    <lineage>
        <taxon>Eukaryota</taxon>
        <taxon>Fungi</taxon>
        <taxon>Dikarya</taxon>
        <taxon>Basidiomycota</taxon>
        <taxon>Pucciniomycotina</taxon>
        <taxon>Pucciniomycetes</taxon>
        <taxon>Pucciniales</taxon>
        <taxon>Melampsoraceae</taxon>
        <taxon>Melampsora</taxon>
    </lineage>
</organism>
<sequence>MLARQFLLGIVSFVCFVKSDPENSKNLPPTHELNKNFTINYQEVFQSSSLTCVKTVEVVKNNSKKGDQVAVYASIETFHSTVKIIEETVQHEDFDHKSATIYSEHVAEVVVSYSKVVTALVEHPSIEKGCHGKLKEVNISVQKIINAYTQVGVCVKKVVEKKGGVDTITLSSLNLELNFMDLEVENEDAEFEEDPNEKKHLKGTHTHQDKAGDKE</sequence>
<feature type="region of interest" description="Disordered" evidence="1">
    <location>
        <begin position="186"/>
        <end position="215"/>
    </location>
</feature>
<protein>
    <submittedName>
        <fullName evidence="3">Secreted protein</fullName>
    </submittedName>
</protein>
<evidence type="ECO:0000256" key="1">
    <source>
        <dbReference type="SAM" id="MobiDB-lite"/>
    </source>
</evidence>
<dbReference type="InParanoid" id="F4R5H8"/>
<evidence type="ECO:0000313" key="3">
    <source>
        <dbReference type="EMBL" id="EGG12050.1"/>
    </source>
</evidence>
<name>F4R5H8_MELLP</name>